<reference evidence="2" key="1">
    <citation type="submission" date="2021-02" db="EMBL/GenBank/DDBJ databases">
        <authorList>
            <person name="Nowell W R."/>
        </authorList>
    </citation>
    <scope>NUCLEOTIDE SEQUENCE</scope>
</reference>
<sequence>SSQQKTEEDDEQIAKTMNFFDSILDQYLSDHDTLDENKSRRAPNPVPNNPHAKPPTHIVANGTEPVKQEFD</sequence>
<feature type="non-terminal residue" evidence="2">
    <location>
        <position position="1"/>
    </location>
</feature>
<protein>
    <submittedName>
        <fullName evidence="2">Uncharacterized protein</fullName>
    </submittedName>
</protein>
<dbReference type="EMBL" id="CAJOAY010025971">
    <property type="protein sequence ID" value="CAF4387421.1"/>
    <property type="molecule type" value="Genomic_DNA"/>
</dbReference>
<comment type="caution">
    <text evidence="2">The sequence shown here is derived from an EMBL/GenBank/DDBJ whole genome shotgun (WGS) entry which is preliminary data.</text>
</comment>
<dbReference type="Proteomes" id="UP000663881">
    <property type="component" value="Unassembled WGS sequence"/>
</dbReference>
<name>A0A820NIE2_9BILA</name>
<evidence type="ECO:0000313" key="2">
    <source>
        <dbReference type="EMBL" id="CAF4387421.1"/>
    </source>
</evidence>
<dbReference type="AlphaFoldDB" id="A0A820NIE2"/>
<proteinExistence type="predicted"/>
<evidence type="ECO:0000256" key="1">
    <source>
        <dbReference type="SAM" id="MobiDB-lite"/>
    </source>
</evidence>
<evidence type="ECO:0000313" key="3">
    <source>
        <dbReference type="Proteomes" id="UP000663881"/>
    </source>
</evidence>
<feature type="non-terminal residue" evidence="2">
    <location>
        <position position="71"/>
    </location>
</feature>
<gene>
    <name evidence="2" type="ORF">OKA104_LOCUS50691</name>
</gene>
<organism evidence="2 3">
    <name type="scientific">Adineta steineri</name>
    <dbReference type="NCBI Taxonomy" id="433720"/>
    <lineage>
        <taxon>Eukaryota</taxon>
        <taxon>Metazoa</taxon>
        <taxon>Spiralia</taxon>
        <taxon>Gnathifera</taxon>
        <taxon>Rotifera</taxon>
        <taxon>Eurotatoria</taxon>
        <taxon>Bdelloidea</taxon>
        <taxon>Adinetida</taxon>
        <taxon>Adinetidae</taxon>
        <taxon>Adineta</taxon>
    </lineage>
</organism>
<accession>A0A820NIE2</accession>
<feature type="region of interest" description="Disordered" evidence="1">
    <location>
        <begin position="30"/>
        <end position="71"/>
    </location>
</feature>
<feature type="compositionally biased region" description="Basic and acidic residues" evidence="1">
    <location>
        <begin position="30"/>
        <end position="39"/>
    </location>
</feature>